<dbReference type="EMBL" id="JAMYWD010000002">
    <property type="protein sequence ID" value="KAJ4978339.1"/>
    <property type="molecule type" value="Genomic_DNA"/>
</dbReference>
<dbReference type="AlphaFoldDB" id="A0A9Q0KXZ0"/>
<keyword evidence="2" id="KW-1185">Reference proteome</keyword>
<proteinExistence type="predicted"/>
<gene>
    <name evidence="1" type="ORF">NE237_009119</name>
</gene>
<sequence>MDAKINRALGLTVAPSLPSLCAVNPHLVIPAPKATNETDAQCDSSIPVSSSFRASPSTSTAVSAIPTLGESSDSSLFGAASLFSTTAPSPFRSSLTSTFSSLATDAFSFPKLFSPEFEDSPRTSGVSPEFMVSCFTSVLSSAIDCEIVVL</sequence>
<name>A0A9Q0KXZ0_9MAGN</name>
<comment type="caution">
    <text evidence="1">The sequence shown here is derived from an EMBL/GenBank/DDBJ whole genome shotgun (WGS) entry which is preliminary data.</text>
</comment>
<accession>A0A9Q0KXZ0</accession>
<dbReference type="Proteomes" id="UP001141806">
    <property type="component" value="Unassembled WGS sequence"/>
</dbReference>
<evidence type="ECO:0000313" key="2">
    <source>
        <dbReference type="Proteomes" id="UP001141806"/>
    </source>
</evidence>
<organism evidence="1 2">
    <name type="scientific">Protea cynaroides</name>
    <dbReference type="NCBI Taxonomy" id="273540"/>
    <lineage>
        <taxon>Eukaryota</taxon>
        <taxon>Viridiplantae</taxon>
        <taxon>Streptophyta</taxon>
        <taxon>Embryophyta</taxon>
        <taxon>Tracheophyta</taxon>
        <taxon>Spermatophyta</taxon>
        <taxon>Magnoliopsida</taxon>
        <taxon>Proteales</taxon>
        <taxon>Proteaceae</taxon>
        <taxon>Protea</taxon>
    </lineage>
</organism>
<evidence type="ECO:0000313" key="1">
    <source>
        <dbReference type="EMBL" id="KAJ4978339.1"/>
    </source>
</evidence>
<protein>
    <submittedName>
        <fullName evidence="1">Uncharacterized protein</fullName>
    </submittedName>
</protein>
<reference evidence="1" key="1">
    <citation type="journal article" date="2023" name="Plant J.">
        <title>The genome of the king protea, Protea cynaroides.</title>
        <authorList>
            <person name="Chang J."/>
            <person name="Duong T.A."/>
            <person name="Schoeman C."/>
            <person name="Ma X."/>
            <person name="Roodt D."/>
            <person name="Barker N."/>
            <person name="Li Z."/>
            <person name="Van de Peer Y."/>
            <person name="Mizrachi E."/>
        </authorList>
    </citation>
    <scope>NUCLEOTIDE SEQUENCE</scope>
    <source>
        <tissue evidence="1">Young leaves</tissue>
    </source>
</reference>